<protein>
    <submittedName>
        <fullName evidence="1">Uncharacterized protein</fullName>
    </submittedName>
</protein>
<dbReference type="AlphaFoldDB" id="A0AAW2NNF9"/>
<evidence type="ECO:0000313" key="1">
    <source>
        <dbReference type="EMBL" id="KAL0345420.1"/>
    </source>
</evidence>
<reference evidence="1" key="1">
    <citation type="submission" date="2020-06" db="EMBL/GenBank/DDBJ databases">
        <authorList>
            <person name="Li T."/>
            <person name="Hu X."/>
            <person name="Zhang T."/>
            <person name="Song X."/>
            <person name="Zhang H."/>
            <person name="Dai N."/>
            <person name="Sheng W."/>
            <person name="Hou X."/>
            <person name="Wei L."/>
        </authorList>
    </citation>
    <scope>NUCLEOTIDE SEQUENCE</scope>
    <source>
        <strain evidence="1">G02</strain>
        <tissue evidence="1">Leaf</tissue>
    </source>
</reference>
<name>A0AAW2NNF9_SESRA</name>
<comment type="caution">
    <text evidence="1">The sequence shown here is derived from an EMBL/GenBank/DDBJ whole genome shotgun (WGS) entry which is preliminary data.</text>
</comment>
<reference evidence="1" key="2">
    <citation type="journal article" date="2024" name="Plant">
        <title>Genomic evolution and insights into agronomic trait innovations of Sesamum species.</title>
        <authorList>
            <person name="Miao H."/>
            <person name="Wang L."/>
            <person name="Qu L."/>
            <person name="Liu H."/>
            <person name="Sun Y."/>
            <person name="Le M."/>
            <person name="Wang Q."/>
            <person name="Wei S."/>
            <person name="Zheng Y."/>
            <person name="Lin W."/>
            <person name="Duan Y."/>
            <person name="Cao H."/>
            <person name="Xiong S."/>
            <person name="Wang X."/>
            <person name="Wei L."/>
            <person name="Li C."/>
            <person name="Ma Q."/>
            <person name="Ju M."/>
            <person name="Zhao R."/>
            <person name="Li G."/>
            <person name="Mu C."/>
            <person name="Tian Q."/>
            <person name="Mei H."/>
            <person name="Zhang T."/>
            <person name="Gao T."/>
            <person name="Zhang H."/>
        </authorList>
    </citation>
    <scope>NUCLEOTIDE SEQUENCE</scope>
    <source>
        <strain evidence="1">G02</strain>
    </source>
</reference>
<accession>A0AAW2NNF9</accession>
<organism evidence="1">
    <name type="scientific">Sesamum radiatum</name>
    <name type="common">Black benniseed</name>
    <dbReference type="NCBI Taxonomy" id="300843"/>
    <lineage>
        <taxon>Eukaryota</taxon>
        <taxon>Viridiplantae</taxon>
        <taxon>Streptophyta</taxon>
        <taxon>Embryophyta</taxon>
        <taxon>Tracheophyta</taxon>
        <taxon>Spermatophyta</taxon>
        <taxon>Magnoliopsida</taxon>
        <taxon>eudicotyledons</taxon>
        <taxon>Gunneridae</taxon>
        <taxon>Pentapetalae</taxon>
        <taxon>asterids</taxon>
        <taxon>lamiids</taxon>
        <taxon>Lamiales</taxon>
        <taxon>Pedaliaceae</taxon>
        <taxon>Sesamum</taxon>
    </lineage>
</organism>
<dbReference type="EMBL" id="JACGWJ010000019">
    <property type="protein sequence ID" value="KAL0345420.1"/>
    <property type="molecule type" value="Genomic_DNA"/>
</dbReference>
<sequence length="133" mass="14364">MRATWKYVSISHKKFSSSLVLRVPPKGFGSGTFTLDMGARSFFLPTAHFNTFTPAYRLSSFTSTASVRMLISSIAAVTRSPITFGHSLTVFCNVSTLECKVSTRENSAAVETLGAAQVVPTLVESGTLIQPHD</sequence>
<gene>
    <name evidence="1" type="ORF">Sradi_4373300</name>
</gene>
<proteinExistence type="predicted"/>